<reference evidence="2" key="1">
    <citation type="journal article" date="2015" name="Front. Microbiol.">
        <title>Combining genomic sequencing methods to explore viral diversity and reveal potential virus-host interactions.</title>
        <authorList>
            <person name="Chow C.E."/>
            <person name="Winget D.M."/>
            <person name="White R.A.III."/>
            <person name="Hallam S.J."/>
            <person name="Suttle C.A."/>
        </authorList>
    </citation>
    <scope>NUCLEOTIDE SEQUENCE</scope>
    <source>
        <strain evidence="2">Anoxic3_1</strain>
    </source>
</reference>
<keyword evidence="1" id="KW-1133">Transmembrane helix</keyword>
<name>A0A0F7L4H6_9VIRU</name>
<keyword evidence="1" id="KW-0472">Membrane</keyword>
<evidence type="ECO:0000313" key="2">
    <source>
        <dbReference type="EMBL" id="AKH45891.1"/>
    </source>
</evidence>
<feature type="transmembrane region" description="Helical" evidence="1">
    <location>
        <begin position="23"/>
        <end position="44"/>
    </location>
</feature>
<protein>
    <submittedName>
        <fullName evidence="2">Uncharacterized protein</fullName>
    </submittedName>
</protein>
<keyword evidence="1" id="KW-0812">Transmembrane</keyword>
<proteinExistence type="predicted"/>
<reference evidence="2" key="2">
    <citation type="submission" date="2015-03" db="EMBL/GenBank/DDBJ databases">
        <authorList>
            <person name="Chow C.-E.T."/>
            <person name="Winget D.M."/>
            <person name="White R.A.III."/>
            <person name="Hallam S.J."/>
            <person name="Suttle C.A."/>
        </authorList>
    </citation>
    <scope>NUCLEOTIDE SEQUENCE</scope>
    <source>
        <strain evidence="2">Anoxic3_1</strain>
    </source>
</reference>
<feature type="transmembrane region" description="Helical" evidence="1">
    <location>
        <begin position="50"/>
        <end position="69"/>
    </location>
</feature>
<organism evidence="2">
    <name type="scientific">uncultured marine virus</name>
    <dbReference type="NCBI Taxonomy" id="186617"/>
    <lineage>
        <taxon>Viruses</taxon>
        <taxon>environmental samples</taxon>
    </lineage>
</organism>
<dbReference type="EMBL" id="KR029577">
    <property type="protein sequence ID" value="AKH45891.1"/>
    <property type="molecule type" value="Genomic_DNA"/>
</dbReference>
<sequence>MHKTISFRAINLHLSAVFQRHHAIVWCFGLCFLSTRALLLGFSPSLINNFWSLCLGWSLSATCSVTAIIRSLERCCFLFFA</sequence>
<accession>A0A0F7L4H6</accession>
<evidence type="ECO:0000256" key="1">
    <source>
        <dbReference type="SAM" id="Phobius"/>
    </source>
</evidence>